<dbReference type="Pfam" id="PF13943">
    <property type="entry name" value="WPP"/>
    <property type="match status" value="1"/>
</dbReference>
<evidence type="ECO:0000256" key="4">
    <source>
        <dbReference type="ARBA" id="ARBA00023242"/>
    </source>
</evidence>
<protein>
    <submittedName>
        <fullName evidence="7">MFP1 attachment factor 1</fullName>
    </submittedName>
</protein>
<evidence type="ECO:0000256" key="5">
    <source>
        <dbReference type="SAM" id="MobiDB-lite"/>
    </source>
</evidence>
<comment type="subcellular location">
    <subcellularLocation>
        <location evidence="2">Cytoplasm</location>
    </subcellularLocation>
    <subcellularLocation>
        <location evidence="1">Nucleus</location>
    </subcellularLocation>
</comment>
<evidence type="ECO:0000256" key="3">
    <source>
        <dbReference type="ARBA" id="ARBA00022490"/>
    </source>
</evidence>
<evidence type="ECO:0000256" key="2">
    <source>
        <dbReference type="ARBA" id="ARBA00004496"/>
    </source>
</evidence>
<accession>A0AAV9BJM1</accession>
<evidence type="ECO:0000259" key="6">
    <source>
        <dbReference type="Pfam" id="PF13943"/>
    </source>
</evidence>
<dbReference type="GO" id="GO:0005737">
    <property type="term" value="C:cytoplasm"/>
    <property type="evidence" value="ECO:0007669"/>
    <property type="project" value="UniProtKB-SubCell"/>
</dbReference>
<dbReference type="GO" id="GO:0000278">
    <property type="term" value="P:mitotic cell cycle"/>
    <property type="evidence" value="ECO:0007669"/>
    <property type="project" value="InterPro"/>
</dbReference>
<feature type="compositionally biased region" description="Low complexity" evidence="5">
    <location>
        <begin position="135"/>
        <end position="177"/>
    </location>
</feature>
<dbReference type="InterPro" id="IPR038214">
    <property type="entry name" value="WPP_sf"/>
</dbReference>
<reference evidence="7" key="2">
    <citation type="submission" date="2023-06" db="EMBL/GenBank/DDBJ databases">
        <authorList>
            <person name="Ma L."/>
            <person name="Liu K.-W."/>
            <person name="Li Z."/>
            <person name="Hsiao Y.-Y."/>
            <person name="Qi Y."/>
            <person name="Fu T."/>
            <person name="Tang G."/>
            <person name="Zhang D."/>
            <person name="Sun W.-H."/>
            <person name="Liu D.-K."/>
            <person name="Li Y."/>
            <person name="Chen G.-Z."/>
            <person name="Liu X.-D."/>
            <person name="Liao X.-Y."/>
            <person name="Jiang Y.-T."/>
            <person name="Yu X."/>
            <person name="Hao Y."/>
            <person name="Huang J."/>
            <person name="Zhao X.-W."/>
            <person name="Ke S."/>
            <person name="Chen Y.-Y."/>
            <person name="Wu W.-L."/>
            <person name="Hsu J.-L."/>
            <person name="Lin Y.-F."/>
            <person name="Huang M.-D."/>
            <person name="Li C.-Y."/>
            <person name="Huang L."/>
            <person name="Wang Z.-W."/>
            <person name="Zhao X."/>
            <person name="Zhong W.-Y."/>
            <person name="Peng D.-H."/>
            <person name="Ahmad S."/>
            <person name="Lan S."/>
            <person name="Zhang J.-S."/>
            <person name="Tsai W.-C."/>
            <person name="Van De Peer Y."/>
            <person name="Liu Z.-J."/>
        </authorList>
    </citation>
    <scope>NUCLEOTIDE SEQUENCE</scope>
    <source>
        <strain evidence="7">SCP</strain>
        <tissue evidence="7">Leaves</tissue>
    </source>
</reference>
<dbReference type="GO" id="GO:0048527">
    <property type="term" value="P:lateral root development"/>
    <property type="evidence" value="ECO:0007669"/>
    <property type="project" value="InterPro"/>
</dbReference>
<dbReference type="Gene3D" id="1.10.246.200">
    <property type="entry name" value="WPP domain"/>
    <property type="match status" value="1"/>
</dbReference>
<dbReference type="EMBL" id="JAUJYN010000003">
    <property type="protein sequence ID" value="KAK1276504.1"/>
    <property type="molecule type" value="Genomic_DNA"/>
</dbReference>
<keyword evidence="4" id="KW-0539">Nucleus</keyword>
<keyword evidence="8" id="KW-1185">Reference proteome</keyword>
<keyword evidence="3" id="KW-0963">Cytoplasm</keyword>
<name>A0AAV9BJM1_ACOGR</name>
<evidence type="ECO:0000313" key="7">
    <source>
        <dbReference type="EMBL" id="KAK1276504.1"/>
    </source>
</evidence>
<dbReference type="PANTHER" id="PTHR34362:SF1">
    <property type="entry name" value="WPP DOMAIN-CONTAINING PROTEIN 1-RELATED"/>
    <property type="match status" value="1"/>
</dbReference>
<dbReference type="InterPro" id="IPR044692">
    <property type="entry name" value="WPP1/2/3"/>
</dbReference>
<comment type="caution">
    <text evidence="7">The sequence shown here is derived from an EMBL/GenBank/DDBJ whole genome shotgun (WGS) entry which is preliminary data.</text>
</comment>
<evidence type="ECO:0000256" key="1">
    <source>
        <dbReference type="ARBA" id="ARBA00004123"/>
    </source>
</evidence>
<dbReference type="Proteomes" id="UP001179952">
    <property type="component" value="Unassembled WGS sequence"/>
</dbReference>
<evidence type="ECO:0000313" key="8">
    <source>
        <dbReference type="Proteomes" id="UP001179952"/>
    </source>
</evidence>
<organism evidence="7 8">
    <name type="scientific">Acorus gramineus</name>
    <name type="common">Dwarf sweet flag</name>
    <dbReference type="NCBI Taxonomy" id="55184"/>
    <lineage>
        <taxon>Eukaryota</taxon>
        <taxon>Viridiplantae</taxon>
        <taxon>Streptophyta</taxon>
        <taxon>Embryophyta</taxon>
        <taxon>Tracheophyta</taxon>
        <taxon>Spermatophyta</taxon>
        <taxon>Magnoliopsida</taxon>
        <taxon>Liliopsida</taxon>
        <taxon>Acoraceae</taxon>
        <taxon>Acorus</taxon>
    </lineage>
</organism>
<gene>
    <name evidence="7" type="ORF">QJS04_geneDACA001681</name>
</gene>
<dbReference type="InterPro" id="IPR025265">
    <property type="entry name" value="WPP_dom"/>
</dbReference>
<dbReference type="AlphaFoldDB" id="A0AAV9BJM1"/>
<dbReference type="PANTHER" id="PTHR34362">
    <property type="entry name" value="WPP DOMAIN-CONTAINING PROTEIN 1-RELATED"/>
    <property type="match status" value="1"/>
</dbReference>
<proteinExistence type="predicted"/>
<dbReference type="GO" id="GO:0005634">
    <property type="term" value="C:nucleus"/>
    <property type="evidence" value="ECO:0007669"/>
    <property type="project" value="UniProtKB-SubCell"/>
</dbReference>
<feature type="region of interest" description="Disordered" evidence="5">
    <location>
        <begin position="1"/>
        <end position="35"/>
    </location>
</feature>
<feature type="domain" description="WPP" evidence="6">
    <location>
        <begin position="43"/>
        <end position="140"/>
    </location>
</feature>
<feature type="region of interest" description="Disordered" evidence="5">
    <location>
        <begin position="134"/>
        <end position="177"/>
    </location>
</feature>
<sequence>MAEEDVEQQHSQVEHPHQEEEKEASTDSQDARLSSEMKKINISLSLWPPTQRTRDAVVNRLVETLSAPSSVLSKRYGSLPHDEASSVACLIEEEAFSAAIASSMGARAGDEDDGIETLHVYSKDISRRMLETVKAKAAVSSSSPTASADAPTDAVGSSVSGSGEEVSSVVDSESSQA</sequence>
<feature type="compositionally biased region" description="Basic and acidic residues" evidence="5">
    <location>
        <begin position="12"/>
        <end position="35"/>
    </location>
</feature>
<reference evidence="7" key="1">
    <citation type="journal article" date="2023" name="Nat. Commun.">
        <title>Diploid and tetraploid genomes of Acorus and the evolution of monocots.</title>
        <authorList>
            <person name="Ma L."/>
            <person name="Liu K.W."/>
            <person name="Li Z."/>
            <person name="Hsiao Y.Y."/>
            <person name="Qi Y."/>
            <person name="Fu T."/>
            <person name="Tang G.D."/>
            <person name="Zhang D."/>
            <person name="Sun W.H."/>
            <person name="Liu D.K."/>
            <person name="Li Y."/>
            <person name="Chen G.Z."/>
            <person name="Liu X.D."/>
            <person name="Liao X.Y."/>
            <person name="Jiang Y.T."/>
            <person name="Yu X."/>
            <person name="Hao Y."/>
            <person name="Huang J."/>
            <person name="Zhao X.W."/>
            <person name="Ke S."/>
            <person name="Chen Y.Y."/>
            <person name="Wu W.L."/>
            <person name="Hsu J.L."/>
            <person name="Lin Y.F."/>
            <person name="Huang M.D."/>
            <person name="Li C.Y."/>
            <person name="Huang L."/>
            <person name="Wang Z.W."/>
            <person name="Zhao X."/>
            <person name="Zhong W.Y."/>
            <person name="Peng D.H."/>
            <person name="Ahmad S."/>
            <person name="Lan S."/>
            <person name="Zhang J.S."/>
            <person name="Tsai W.C."/>
            <person name="Van de Peer Y."/>
            <person name="Liu Z.J."/>
        </authorList>
    </citation>
    <scope>NUCLEOTIDE SEQUENCE</scope>
    <source>
        <strain evidence="7">SCP</strain>
    </source>
</reference>